<dbReference type="AntiFam" id="ANF00075">
    <property type="entry name" value="Shadow ORF (opposite prpE)"/>
</dbReference>
<gene>
    <name evidence="2" type="ORF">PS673_04244</name>
</gene>
<name>A0A5E6VQA6_PSEFL</name>
<accession>A0A5E6VQA6</accession>
<reference evidence="2 3" key="1">
    <citation type="submission" date="2019-09" db="EMBL/GenBank/DDBJ databases">
        <authorList>
            <person name="Chandra G."/>
            <person name="Truman W A."/>
        </authorList>
    </citation>
    <scope>NUCLEOTIDE SEQUENCE [LARGE SCALE GENOMIC DNA]</scope>
    <source>
        <strain evidence="2">PS673</strain>
    </source>
</reference>
<feature type="compositionally biased region" description="Basic and acidic residues" evidence="1">
    <location>
        <begin position="67"/>
        <end position="76"/>
    </location>
</feature>
<protein>
    <submittedName>
        <fullName evidence="2">Uncharacterized protein</fullName>
    </submittedName>
</protein>
<evidence type="ECO:0000313" key="2">
    <source>
        <dbReference type="EMBL" id="VVN19937.1"/>
    </source>
</evidence>
<evidence type="ECO:0000313" key="3">
    <source>
        <dbReference type="Proteomes" id="UP000344274"/>
    </source>
</evidence>
<organism evidence="2 3">
    <name type="scientific">Pseudomonas fluorescens</name>
    <dbReference type="NCBI Taxonomy" id="294"/>
    <lineage>
        <taxon>Bacteria</taxon>
        <taxon>Pseudomonadati</taxon>
        <taxon>Pseudomonadota</taxon>
        <taxon>Gammaproteobacteria</taxon>
        <taxon>Pseudomonadales</taxon>
        <taxon>Pseudomonadaceae</taxon>
        <taxon>Pseudomonas</taxon>
    </lineage>
</organism>
<evidence type="ECO:0000256" key="1">
    <source>
        <dbReference type="SAM" id="MobiDB-lite"/>
    </source>
</evidence>
<feature type="region of interest" description="Disordered" evidence="1">
    <location>
        <begin position="67"/>
        <end position="91"/>
    </location>
</feature>
<dbReference type="AlphaFoldDB" id="A0A5E6VQA6"/>
<sequence>MLVPLDVAAGALAHDDFLDAAGFRVGQRVVDVGLERDLLAGTNAFVGSDHHFGFAVDDATSQGFRRETAEHHRVNRADPGTGQHGDHGFGDHRHIDSHHVAAVHVLATQGVGELAHLLVQFAVSDVAAFGRVIALPDDRDLIAALGQMPVEAVVGNVQGAVGEPFDVDMVIVERSLLHRGERLDPVEALGLLAPEAIRVDDGLLVHRLVGRLVSQRVGRNLGTNGIQRSRTHLFYLGGIILIKYLY</sequence>
<dbReference type="Proteomes" id="UP000344274">
    <property type="component" value="Unassembled WGS sequence"/>
</dbReference>
<dbReference type="EMBL" id="CABVHB010000042">
    <property type="protein sequence ID" value="VVN19937.1"/>
    <property type="molecule type" value="Genomic_DNA"/>
</dbReference>
<proteinExistence type="predicted"/>